<proteinExistence type="inferred from homology"/>
<evidence type="ECO:0000256" key="1">
    <source>
        <dbReference type="ARBA" id="ARBA00000083"/>
    </source>
</evidence>
<dbReference type="GeneID" id="56499985"/>
<dbReference type="CDD" id="cd05247">
    <property type="entry name" value="UDP_G4E_1_SDR_e"/>
    <property type="match status" value="1"/>
</dbReference>
<dbReference type="Gene3D" id="3.40.50.720">
    <property type="entry name" value="NAD(P)-binding Rossmann-like Domain"/>
    <property type="match status" value="1"/>
</dbReference>
<dbReference type="Proteomes" id="UP000494201">
    <property type="component" value="Unassembled WGS sequence"/>
</dbReference>
<keyword evidence="9 10" id="KW-0119">Carbohydrate metabolism</keyword>
<dbReference type="EMBL" id="JAFCIQ010000008">
    <property type="protein sequence ID" value="MBM2767473.1"/>
    <property type="molecule type" value="Genomic_DNA"/>
</dbReference>
<evidence type="ECO:0000256" key="8">
    <source>
        <dbReference type="ARBA" id="ARBA00023235"/>
    </source>
</evidence>
<keyword evidence="7 10" id="KW-0520">NAD</keyword>
<evidence type="ECO:0000313" key="13">
    <source>
        <dbReference type="EMBL" id="VVU49251.1"/>
    </source>
</evidence>
<dbReference type="InterPro" id="IPR036291">
    <property type="entry name" value="NAD(P)-bd_dom_sf"/>
</dbReference>
<dbReference type="EC" id="5.1.3.2" evidence="5 10"/>
<dbReference type="PANTHER" id="PTHR43725:SF53">
    <property type="entry name" value="UDP-ARABINOSE 4-EPIMERASE 1"/>
    <property type="match status" value="1"/>
</dbReference>
<organism evidence="13 14">
    <name type="scientific">Burkholderia anthina</name>
    <dbReference type="NCBI Taxonomy" id="179879"/>
    <lineage>
        <taxon>Bacteria</taxon>
        <taxon>Pseudomonadati</taxon>
        <taxon>Pseudomonadota</taxon>
        <taxon>Betaproteobacteria</taxon>
        <taxon>Burkholderiales</taxon>
        <taxon>Burkholderiaceae</taxon>
        <taxon>Burkholderia</taxon>
        <taxon>Burkholderia cepacia complex</taxon>
    </lineage>
</organism>
<dbReference type="Pfam" id="PF01370">
    <property type="entry name" value="Epimerase"/>
    <property type="match status" value="1"/>
</dbReference>
<protein>
    <recommendedName>
        <fullName evidence="6 10">UDP-glucose 4-epimerase</fullName>
        <ecNumber evidence="5 10">5.1.3.2</ecNumber>
    </recommendedName>
</protein>
<evidence type="ECO:0000259" key="11">
    <source>
        <dbReference type="Pfam" id="PF01370"/>
    </source>
</evidence>
<evidence type="ECO:0000256" key="4">
    <source>
        <dbReference type="ARBA" id="ARBA00007637"/>
    </source>
</evidence>
<comment type="catalytic activity">
    <reaction evidence="1 10">
        <text>UDP-alpha-D-glucose = UDP-alpha-D-galactose</text>
        <dbReference type="Rhea" id="RHEA:22168"/>
        <dbReference type="ChEBI" id="CHEBI:58885"/>
        <dbReference type="ChEBI" id="CHEBI:66914"/>
        <dbReference type="EC" id="5.1.3.2"/>
    </reaction>
</comment>
<evidence type="ECO:0000313" key="12">
    <source>
        <dbReference type="EMBL" id="MBM2767473.1"/>
    </source>
</evidence>
<evidence type="ECO:0000313" key="14">
    <source>
        <dbReference type="Proteomes" id="UP000494201"/>
    </source>
</evidence>
<dbReference type="SUPFAM" id="SSF51735">
    <property type="entry name" value="NAD(P)-binding Rossmann-fold domains"/>
    <property type="match status" value="1"/>
</dbReference>
<dbReference type="UniPathway" id="UPA00214"/>
<reference evidence="12 15" key="2">
    <citation type="submission" date="2021-02" db="EMBL/GenBank/DDBJ databases">
        <title>Draft genome of the type strains Burkholderia anthina DSM16086.</title>
        <authorList>
            <person name="Hertel R."/>
            <person name="Meissner J."/>
            <person name="Poehlein A."/>
            <person name="Daniel R."/>
            <person name="Commichau F.M."/>
        </authorList>
    </citation>
    <scope>NUCLEOTIDE SEQUENCE [LARGE SCALE GENOMIC DNA]</scope>
    <source>
        <strain evidence="12 15">DSM 16086</strain>
    </source>
</reference>
<dbReference type="AlphaFoldDB" id="A0A6P2G822"/>
<evidence type="ECO:0000313" key="15">
    <source>
        <dbReference type="Proteomes" id="UP000755577"/>
    </source>
</evidence>
<evidence type="ECO:0000256" key="10">
    <source>
        <dbReference type="RuleBase" id="RU366046"/>
    </source>
</evidence>
<gene>
    <name evidence="12" type="primary">galE</name>
    <name evidence="13" type="ORF">BAN20980_01950</name>
    <name evidence="12" type="ORF">JQK92_13650</name>
</gene>
<dbReference type="RefSeq" id="WP_174925931.1">
    <property type="nucleotide sequence ID" value="NZ_CABVLY010000005.1"/>
</dbReference>
<reference evidence="13 14" key="1">
    <citation type="submission" date="2019-09" db="EMBL/GenBank/DDBJ databases">
        <authorList>
            <person name="Depoorter E."/>
        </authorList>
    </citation>
    <scope>NUCLEOTIDE SEQUENCE [LARGE SCALE GENOMIC DNA]</scope>
    <source>
        <strain evidence="13">LMG 20980</strain>
    </source>
</reference>
<dbReference type="InterPro" id="IPR005886">
    <property type="entry name" value="UDP_G4E"/>
</dbReference>
<dbReference type="GO" id="GO:0003978">
    <property type="term" value="F:UDP-glucose 4-epimerase activity"/>
    <property type="evidence" value="ECO:0007669"/>
    <property type="project" value="UniProtKB-UniRule"/>
</dbReference>
<dbReference type="PANTHER" id="PTHR43725">
    <property type="entry name" value="UDP-GLUCOSE 4-EPIMERASE"/>
    <property type="match status" value="1"/>
</dbReference>
<keyword evidence="15" id="KW-1185">Reference proteome</keyword>
<dbReference type="GO" id="GO:0033499">
    <property type="term" value="P:galactose catabolic process via UDP-galactose, Leloir pathway"/>
    <property type="evidence" value="ECO:0007669"/>
    <property type="project" value="TreeGrafter"/>
</dbReference>
<accession>A0A6P2G822</accession>
<comment type="pathway">
    <text evidence="3 10">Carbohydrate metabolism; galactose metabolism.</text>
</comment>
<sequence length="329" mass="35151">MKVLVTGGAGYIGSHTCKALAQAGHEPVAYDNLSTGHRDAVKWGPLVVADILDRDALSIAMAAHRPDVVIHFAALAYVGESVLLPERYYTVNVTGTCTLLGAMREAGVNRIVMSSSCATYGIPDTLPISERTPQQPINPYGFSKYAMERMAADFERAYGLKWIALRYFNAAGADPDGAIGENHDPETHALPLAIRAALGTGSVFRVMGTDYPTPDGSAIRDYIHVSDLADAHVKATAHLFCGGDSVALNLGTGTGTSVLEAVRAVEAATGRAVPTVIAARRPGDPPALYADATKAGLVLGWRPRFTAIEQMVEHAARWFQKERHPETTR</sequence>
<keyword evidence="8 10" id="KW-0413">Isomerase</keyword>
<comment type="subunit">
    <text evidence="10">Homodimer.</text>
</comment>
<dbReference type="EMBL" id="CABVLY010000005">
    <property type="protein sequence ID" value="VVU49251.1"/>
    <property type="molecule type" value="Genomic_DNA"/>
</dbReference>
<evidence type="ECO:0000256" key="6">
    <source>
        <dbReference type="ARBA" id="ARBA00018569"/>
    </source>
</evidence>
<dbReference type="Proteomes" id="UP000755577">
    <property type="component" value="Unassembled WGS sequence"/>
</dbReference>
<evidence type="ECO:0000256" key="3">
    <source>
        <dbReference type="ARBA" id="ARBA00004947"/>
    </source>
</evidence>
<name>A0A6P2G822_9BURK</name>
<evidence type="ECO:0000256" key="2">
    <source>
        <dbReference type="ARBA" id="ARBA00001911"/>
    </source>
</evidence>
<comment type="similarity">
    <text evidence="4 10">Belongs to the NAD(P)-dependent epimerase/dehydratase family.</text>
</comment>
<dbReference type="NCBIfam" id="TIGR01179">
    <property type="entry name" value="galE"/>
    <property type="match status" value="1"/>
</dbReference>
<dbReference type="Gene3D" id="3.90.25.10">
    <property type="entry name" value="UDP-galactose 4-epimerase, domain 1"/>
    <property type="match status" value="1"/>
</dbReference>
<evidence type="ECO:0000256" key="7">
    <source>
        <dbReference type="ARBA" id="ARBA00023027"/>
    </source>
</evidence>
<dbReference type="InterPro" id="IPR001509">
    <property type="entry name" value="Epimerase_deHydtase"/>
</dbReference>
<comment type="cofactor">
    <cofactor evidence="2 10">
        <name>NAD(+)</name>
        <dbReference type="ChEBI" id="CHEBI:57540"/>
    </cofactor>
</comment>
<feature type="domain" description="NAD-dependent epimerase/dehydratase" evidence="11">
    <location>
        <begin position="3"/>
        <end position="251"/>
    </location>
</feature>
<evidence type="ECO:0000256" key="5">
    <source>
        <dbReference type="ARBA" id="ARBA00013189"/>
    </source>
</evidence>
<evidence type="ECO:0000256" key="9">
    <source>
        <dbReference type="ARBA" id="ARBA00023277"/>
    </source>
</evidence>